<feature type="compositionally biased region" description="Low complexity" evidence="5">
    <location>
        <begin position="63"/>
        <end position="96"/>
    </location>
</feature>
<name>A0A0Q9WCZ9_DROVI</name>
<evidence type="ECO:0000256" key="4">
    <source>
        <dbReference type="ARBA" id="ARBA00023242"/>
    </source>
</evidence>
<dbReference type="GO" id="GO:0005524">
    <property type="term" value="F:ATP binding"/>
    <property type="evidence" value="ECO:0007669"/>
    <property type="project" value="InterPro"/>
</dbReference>
<feature type="region of interest" description="Disordered" evidence="5">
    <location>
        <begin position="328"/>
        <end position="445"/>
    </location>
</feature>
<keyword evidence="8" id="KW-1185">Reference proteome</keyword>
<keyword evidence="4" id="KW-0539">Nucleus</keyword>
<reference evidence="7 8" key="1">
    <citation type="journal article" date="2007" name="Nature">
        <title>Evolution of genes and genomes on the Drosophila phylogeny.</title>
        <authorList>
            <consortium name="Drosophila 12 Genomes Consortium"/>
            <person name="Clark A.G."/>
            <person name="Eisen M.B."/>
            <person name="Smith D.R."/>
            <person name="Bergman C.M."/>
            <person name="Oliver B."/>
            <person name="Markow T.A."/>
            <person name="Kaufman T.C."/>
            <person name="Kellis M."/>
            <person name="Gelbart W."/>
            <person name="Iyer V.N."/>
            <person name="Pollard D.A."/>
            <person name="Sackton T.B."/>
            <person name="Larracuente A.M."/>
            <person name="Singh N.D."/>
            <person name="Abad J.P."/>
            <person name="Abt D.N."/>
            <person name="Adryan B."/>
            <person name="Aguade M."/>
            <person name="Akashi H."/>
            <person name="Anderson W.W."/>
            <person name="Aquadro C.F."/>
            <person name="Ardell D.H."/>
            <person name="Arguello R."/>
            <person name="Artieri C.G."/>
            <person name="Barbash D.A."/>
            <person name="Barker D."/>
            <person name="Barsanti P."/>
            <person name="Batterham P."/>
            <person name="Batzoglou S."/>
            <person name="Begun D."/>
            <person name="Bhutkar A."/>
            <person name="Blanco E."/>
            <person name="Bosak S.A."/>
            <person name="Bradley R.K."/>
            <person name="Brand A.D."/>
            <person name="Brent M.R."/>
            <person name="Brooks A.N."/>
            <person name="Brown R.H."/>
            <person name="Butlin R.K."/>
            <person name="Caggese C."/>
            <person name="Calvi B.R."/>
            <person name="Bernardo de Carvalho A."/>
            <person name="Caspi A."/>
            <person name="Castrezana S."/>
            <person name="Celniker S.E."/>
            <person name="Chang J.L."/>
            <person name="Chapple C."/>
            <person name="Chatterji S."/>
            <person name="Chinwalla A."/>
            <person name="Civetta A."/>
            <person name="Clifton S.W."/>
            <person name="Comeron J.M."/>
            <person name="Costello J.C."/>
            <person name="Coyne J.A."/>
            <person name="Daub J."/>
            <person name="David R.G."/>
            <person name="Delcher A.L."/>
            <person name="Delehaunty K."/>
            <person name="Do C.B."/>
            <person name="Ebling H."/>
            <person name="Edwards K."/>
            <person name="Eickbush T."/>
            <person name="Evans J.D."/>
            <person name="Filipski A."/>
            <person name="Findeiss S."/>
            <person name="Freyhult E."/>
            <person name="Fulton L."/>
            <person name="Fulton R."/>
            <person name="Garcia A.C."/>
            <person name="Gardiner A."/>
            <person name="Garfield D.A."/>
            <person name="Garvin B.E."/>
            <person name="Gibson G."/>
            <person name="Gilbert D."/>
            <person name="Gnerre S."/>
            <person name="Godfrey J."/>
            <person name="Good R."/>
            <person name="Gotea V."/>
            <person name="Gravely B."/>
            <person name="Greenberg A.J."/>
            <person name="Griffiths-Jones S."/>
            <person name="Gross S."/>
            <person name="Guigo R."/>
            <person name="Gustafson E.A."/>
            <person name="Haerty W."/>
            <person name="Hahn M.W."/>
            <person name="Halligan D.L."/>
            <person name="Halpern A.L."/>
            <person name="Halter G.M."/>
            <person name="Han M.V."/>
            <person name="Heger A."/>
            <person name="Hillier L."/>
            <person name="Hinrichs A.S."/>
            <person name="Holmes I."/>
            <person name="Hoskins R.A."/>
            <person name="Hubisz M.J."/>
            <person name="Hultmark D."/>
            <person name="Huntley M.A."/>
            <person name="Jaffe D.B."/>
            <person name="Jagadeeshan S."/>
            <person name="Jeck W.R."/>
            <person name="Johnson J."/>
            <person name="Jones C.D."/>
            <person name="Jordan W.C."/>
            <person name="Karpen G.H."/>
            <person name="Kataoka E."/>
            <person name="Keightley P.D."/>
            <person name="Kheradpour P."/>
            <person name="Kirkness E.F."/>
            <person name="Koerich L.B."/>
            <person name="Kristiansen K."/>
            <person name="Kudrna D."/>
            <person name="Kulathinal R.J."/>
            <person name="Kumar S."/>
            <person name="Kwok R."/>
            <person name="Lander E."/>
            <person name="Langley C.H."/>
            <person name="Lapoint R."/>
            <person name="Lazzaro B.P."/>
            <person name="Lee S.J."/>
            <person name="Levesque L."/>
            <person name="Li R."/>
            <person name="Lin C.F."/>
            <person name="Lin M.F."/>
            <person name="Lindblad-Toh K."/>
            <person name="Llopart A."/>
            <person name="Long M."/>
            <person name="Low L."/>
            <person name="Lozovsky E."/>
            <person name="Lu J."/>
            <person name="Luo M."/>
            <person name="Machado C.A."/>
            <person name="Makalowski W."/>
            <person name="Marzo M."/>
            <person name="Matsuda M."/>
            <person name="Matzkin L."/>
            <person name="McAllister B."/>
            <person name="McBride C.S."/>
            <person name="McKernan B."/>
            <person name="McKernan K."/>
            <person name="Mendez-Lago M."/>
            <person name="Minx P."/>
            <person name="Mollenhauer M.U."/>
            <person name="Montooth K."/>
            <person name="Mount S.M."/>
            <person name="Mu X."/>
            <person name="Myers E."/>
            <person name="Negre B."/>
            <person name="Newfeld S."/>
            <person name="Nielsen R."/>
            <person name="Noor M.A."/>
            <person name="O'Grady P."/>
            <person name="Pachter L."/>
            <person name="Papaceit M."/>
            <person name="Parisi M.J."/>
            <person name="Parisi M."/>
            <person name="Parts L."/>
            <person name="Pedersen J.S."/>
            <person name="Pesole G."/>
            <person name="Phillippy A.M."/>
            <person name="Ponting C.P."/>
            <person name="Pop M."/>
            <person name="Porcelli D."/>
            <person name="Powell J.R."/>
            <person name="Prohaska S."/>
            <person name="Pruitt K."/>
            <person name="Puig M."/>
            <person name="Quesneville H."/>
            <person name="Ram K.R."/>
            <person name="Rand D."/>
            <person name="Rasmussen M.D."/>
            <person name="Reed L.K."/>
            <person name="Reenan R."/>
            <person name="Reily A."/>
            <person name="Remington K.A."/>
            <person name="Rieger T.T."/>
            <person name="Ritchie M.G."/>
            <person name="Robin C."/>
            <person name="Rogers Y.H."/>
            <person name="Rohde C."/>
            <person name="Rozas J."/>
            <person name="Rubenfield M.J."/>
            <person name="Ruiz A."/>
            <person name="Russo S."/>
            <person name="Salzberg S.L."/>
            <person name="Sanchez-Gracia A."/>
            <person name="Saranga D.J."/>
            <person name="Sato H."/>
            <person name="Schaeffer S.W."/>
            <person name="Schatz M.C."/>
            <person name="Schlenke T."/>
            <person name="Schwartz R."/>
            <person name="Segarra C."/>
            <person name="Singh R.S."/>
            <person name="Sirot L."/>
            <person name="Sirota M."/>
            <person name="Sisneros N.B."/>
            <person name="Smith C.D."/>
            <person name="Smith T.F."/>
            <person name="Spieth J."/>
            <person name="Stage D.E."/>
            <person name="Stark A."/>
            <person name="Stephan W."/>
            <person name="Strausberg R.L."/>
            <person name="Strempel S."/>
            <person name="Sturgill D."/>
            <person name="Sutton G."/>
            <person name="Sutton G.G."/>
            <person name="Tao W."/>
            <person name="Teichmann S."/>
            <person name="Tobari Y.N."/>
            <person name="Tomimura Y."/>
            <person name="Tsolas J.M."/>
            <person name="Valente V.L."/>
            <person name="Venter E."/>
            <person name="Venter J.C."/>
            <person name="Vicario S."/>
            <person name="Vieira F.G."/>
            <person name="Vilella A.J."/>
            <person name="Villasante A."/>
            <person name="Walenz B."/>
            <person name="Wang J."/>
            <person name="Wasserman M."/>
            <person name="Watts T."/>
            <person name="Wilson D."/>
            <person name="Wilson R.K."/>
            <person name="Wing R.A."/>
            <person name="Wolfner M.F."/>
            <person name="Wong A."/>
            <person name="Wong G.K."/>
            <person name="Wu C.I."/>
            <person name="Wu G."/>
            <person name="Yamamoto D."/>
            <person name="Yang H.P."/>
            <person name="Yang S.P."/>
            <person name="Yorke J.A."/>
            <person name="Yoshida K."/>
            <person name="Zdobnov E."/>
            <person name="Zhang P."/>
            <person name="Zhang Y."/>
            <person name="Zimin A.V."/>
            <person name="Baldwin J."/>
            <person name="Abdouelleil A."/>
            <person name="Abdulkadir J."/>
            <person name="Abebe A."/>
            <person name="Abera B."/>
            <person name="Abreu J."/>
            <person name="Acer S.C."/>
            <person name="Aftuck L."/>
            <person name="Alexander A."/>
            <person name="An P."/>
            <person name="Anderson E."/>
            <person name="Anderson S."/>
            <person name="Arachi H."/>
            <person name="Azer M."/>
            <person name="Bachantsang P."/>
            <person name="Barry A."/>
            <person name="Bayul T."/>
            <person name="Berlin A."/>
            <person name="Bessette D."/>
            <person name="Bloom T."/>
            <person name="Blye J."/>
            <person name="Boguslavskiy L."/>
            <person name="Bonnet C."/>
            <person name="Boukhgalter B."/>
            <person name="Bourzgui I."/>
            <person name="Brown A."/>
            <person name="Cahill P."/>
            <person name="Channer S."/>
            <person name="Cheshatsang Y."/>
            <person name="Chuda L."/>
            <person name="Citroen M."/>
            <person name="Collymore A."/>
            <person name="Cooke P."/>
            <person name="Costello M."/>
            <person name="D'Aco K."/>
            <person name="Daza R."/>
            <person name="De Haan G."/>
            <person name="DeGray S."/>
            <person name="DeMaso C."/>
            <person name="Dhargay N."/>
            <person name="Dooley K."/>
            <person name="Dooley E."/>
            <person name="Doricent M."/>
            <person name="Dorje P."/>
            <person name="Dorjee K."/>
            <person name="Dupes A."/>
            <person name="Elong R."/>
            <person name="Falk J."/>
            <person name="Farina A."/>
            <person name="Faro S."/>
            <person name="Ferguson D."/>
            <person name="Fisher S."/>
            <person name="Foley C.D."/>
            <person name="Franke A."/>
            <person name="Friedrich D."/>
            <person name="Gadbois L."/>
            <person name="Gearin G."/>
            <person name="Gearin C.R."/>
            <person name="Giannoukos G."/>
            <person name="Goode T."/>
            <person name="Graham J."/>
            <person name="Grandbois E."/>
            <person name="Grewal S."/>
            <person name="Gyaltsen K."/>
            <person name="Hafez N."/>
            <person name="Hagos B."/>
            <person name="Hall J."/>
            <person name="Henson C."/>
            <person name="Hollinger A."/>
            <person name="Honan T."/>
            <person name="Huard M.D."/>
            <person name="Hughes L."/>
            <person name="Hurhula B."/>
            <person name="Husby M.E."/>
            <person name="Kamat A."/>
            <person name="Kanga B."/>
            <person name="Kashin S."/>
            <person name="Khazanovich D."/>
            <person name="Kisner P."/>
            <person name="Lance K."/>
            <person name="Lara M."/>
            <person name="Lee W."/>
            <person name="Lennon N."/>
            <person name="Letendre F."/>
            <person name="LeVine R."/>
            <person name="Lipovsky A."/>
            <person name="Liu X."/>
            <person name="Liu J."/>
            <person name="Liu S."/>
            <person name="Lokyitsang T."/>
            <person name="Lokyitsang Y."/>
            <person name="Lubonja R."/>
            <person name="Lui A."/>
            <person name="MacDonald P."/>
            <person name="Magnisalis V."/>
            <person name="Maru K."/>
            <person name="Matthews C."/>
            <person name="McCusker W."/>
            <person name="McDonough S."/>
            <person name="Mehta T."/>
            <person name="Meldrim J."/>
            <person name="Meneus L."/>
            <person name="Mihai O."/>
            <person name="Mihalev A."/>
            <person name="Mihova T."/>
            <person name="Mittelman R."/>
            <person name="Mlenga V."/>
            <person name="Montmayeur A."/>
            <person name="Mulrain L."/>
            <person name="Navidi A."/>
            <person name="Naylor J."/>
            <person name="Negash T."/>
            <person name="Nguyen T."/>
            <person name="Nguyen N."/>
            <person name="Nicol R."/>
            <person name="Norbu C."/>
            <person name="Norbu N."/>
            <person name="Novod N."/>
            <person name="O'Neill B."/>
            <person name="Osman S."/>
            <person name="Markiewicz E."/>
            <person name="Oyono O.L."/>
            <person name="Patti C."/>
            <person name="Phunkhang P."/>
            <person name="Pierre F."/>
            <person name="Priest M."/>
            <person name="Raghuraman S."/>
            <person name="Rege F."/>
            <person name="Reyes R."/>
            <person name="Rise C."/>
            <person name="Rogov P."/>
            <person name="Ross K."/>
            <person name="Ryan E."/>
            <person name="Settipalli S."/>
            <person name="Shea T."/>
            <person name="Sherpa N."/>
            <person name="Shi L."/>
            <person name="Shih D."/>
            <person name="Sparrow T."/>
            <person name="Spaulding J."/>
            <person name="Stalker J."/>
            <person name="Stange-Thomann N."/>
            <person name="Stavropoulos S."/>
            <person name="Stone C."/>
            <person name="Strader C."/>
            <person name="Tesfaye S."/>
            <person name="Thomson T."/>
            <person name="Thoulutsang Y."/>
            <person name="Thoulutsang D."/>
            <person name="Topham K."/>
            <person name="Topping I."/>
            <person name="Tsamla T."/>
            <person name="Vassiliev H."/>
            <person name="Vo A."/>
            <person name="Wangchuk T."/>
            <person name="Wangdi T."/>
            <person name="Weiand M."/>
            <person name="Wilkinson J."/>
            <person name="Wilson A."/>
            <person name="Yadav S."/>
            <person name="Young G."/>
            <person name="Yu Q."/>
            <person name="Zembek L."/>
            <person name="Zhong D."/>
            <person name="Zimmer A."/>
            <person name="Zwirko Z."/>
            <person name="Jaffe D.B."/>
            <person name="Alvarez P."/>
            <person name="Brockman W."/>
            <person name="Butler J."/>
            <person name="Chin C."/>
            <person name="Gnerre S."/>
            <person name="Grabherr M."/>
            <person name="Kleber M."/>
            <person name="Mauceli E."/>
            <person name="MacCallum I."/>
        </authorList>
    </citation>
    <scope>NUCLEOTIDE SEQUENCE [LARGE SCALE GENOMIC DNA]</scope>
    <source>
        <strain evidence="8">Tucson 15010-1051.87</strain>
    </source>
</reference>
<evidence type="ECO:0000256" key="3">
    <source>
        <dbReference type="ARBA" id="ARBA00023163"/>
    </source>
</evidence>
<evidence type="ECO:0000313" key="8">
    <source>
        <dbReference type="Proteomes" id="UP000008792"/>
    </source>
</evidence>
<dbReference type="InterPro" id="IPR013524">
    <property type="entry name" value="Runt_dom"/>
</dbReference>
<feature type="compositionally biased region" description="Low complexity" evidence="5">
    <location>
        <begin position="584"/>
        <end position="610"/>
    </location>
</feature>
<dbReference type="OrthoDB" id="10029800at2759"/>
<dbReference type="PANTHER" id="PTHR11950:SF48">
    <property type="entry name" value="RUNT RELATED B"/>
    <property type="match status" value="1"/>
</dbReference>
<dbReference type="PRINTS" id="PR00967">
    <property type="entry name" value="ONCOGENEAML1"/>
</dbReference>
<dbReference type="SMR" id="A0A0Q9WCZ9"/>
<dbReference type="PANTHER" id="PTHR11950">
    <property type="entry name" value="RUNT RELATED"/>
    <property type="match status" value="1"/>
</dbReference>
<dbReference type="InParanoid" id="A0A0Q9WCZ9"/>
<dbReference type="EMBL" id="CH940651">
    <property type="protein sequence ID" value="KRF82226.1"/>
    <property type="molecule type" value="Genomic_DNA"/>
</dbReference>
<sequence>MHISAEVSSTTSNQTAHQQQQQQQQQHQQHQQQQQQSTQQQLQQHTAATTTTGSTTKRRNAESNNNNNNNNNSNSNNNNNNSNNNNSNNNNTNSSSKNKPVDTSPYLTPENLIERTVDVLLAEHPGELVKTGSPHVVCTTLPTHWRSNKTLPIAFKVLALGEVMDGTIVTIRAGNDENFCGELRNCTAVMKNQVAKFNDLRFVGRSGRGKSFTLTIVISTNPIQIATYTKAIKVTVDGPREPRSKVRHQGFHPFAFGPQRFGPDPLMAGLPFKLPGFAHHLVGMHSHLHAPDWRAHMALGGRPGFSAGPFFAHHHGATFPGAAASGLRGLSGKASPNQQQLPTVGAAHSTTSPEGSPTTTTSATLSAFVQPPACNASAGGSPPLTLSSMQHHDNNNNNSSSNIDAGFESDSISVTGSPRKSICSLTHDEEEPDPEAGRSRSPTLLSADASSVATLADPAPGSGGAFTALIQRSKNPSELFGGFAAAGAGHFAPAAHSFNPALAAQLFLQSPLLPQSSQWLYTQLYGSYSDLPWLRSAAAAAAANTAPQQHQQQQQESGSVLPAAANDADGVNLIKRCVTLITHNPPDAENANPNASPPVSSSRRSPSPVETIDLDDVSTTSRSASGSSGAGGPIRTRTPKPTADVWRPY</sequence>
<dbReference type="GO" id="GO:0000978">
    <property type="term" value="F:RNA polymerase II cis-regulatory region sequence-specific DNA binding"/>
    <property type="evidence" value="ECO:0007669"/>
    <property type="project" value="TreeGrafter"/>
</dbReference>
<dbReference type="GO" id="GO:0000981">
    <property type="term" value="F:DNA-binding transcription factor activity, RNA polymerase II-specific"/>
    <property type="evidence" value="ECO:0007669"/>
    <property type="project" value="TreeGrafter"/>
</dbReference>
<accession>A0A0Q9WCZ9</accession>
<protein>
    <recommendedName>
        <fullName evidence="6">Runt domain-containing protein</fullName>
    </recommendedName>
</protein>
<dbReference type="InterPro" id="IPR008967">
    <property type="entry name" value="p53-like_TF_DNA-bd_sf"/>
</dbReference>
<feature type="compositionally biased region" description="Low complexity" evidence="5">
    <location>
        <begin position="349"/>
        <end position="367"/>
    </location>
</feature>
<dbReference type="GO" id="GO:0001709">
    <property type="term" value="P:cell fate determination"/>
    <property type="evidence" value="ECO:0007669"/>
    <property type="project" value="UniProtKB-ARBA"/>
</dbReference>
<gene>
    <name evidence="7" type="primary">Dvir\GJ19245</name>
    <name evidence="7" type="ORF">Dvir_GJ19245</name>
</gene>
<feature type="region of interest" description="Disordered" evidence="5">
    <location>
        <begin position="1"/>
        <end position="107"/>
    </location>
</feature>
<feature type="compositionally biased region" description="Low complexity" evidence="5">
    <location>
        <begin position="8"/>
        <end position="55"/>
    </location>
</feature>
<proteinExistence type="predicted"/>
<dbReference type="GO" id="GO:0003006">
    <property type="term" value="P:developmental process involved in reproduction"/>
    <property type="evidence" value="ECO:0007669"/>
    <property type="project" value="UniProtKB-ARBA"/>
</dbReference>
<dbReference type="InterPro" id="IPR012346">
    <property type="entry name" value="p53/RUNT-type_TF_DNA-bd_sf"/>
</dbReference>
<evidence type="ECO:0000313" key="7">
    <source>
        <dbReference type="EMBL" id="KRF82226.1"/>
    </source>
</evidence>
<organism evidence="7 8">
    <name type="scientific">Drosophila virilis</name>
    <name type="common">Fruit fly</name>
    <dbReference type="NCBI Taxonomy" id="7244"/>
    <lineage>
        <taxon>Eukaryota</taxon>
        <taxon>Metazoa</taxon>
        <taxon>Ecdysozoa</taxon>
        <taxon>Arthropoda</taxon>
        <taxon>Hexapoda</taxon>
        <taxon>Insecta</taxon>
        <taxon>Pterygota</taxon>
        <taxon>Neoptera</taxon>
        <taxon>Endopterygota</taxon>
        <taxon>Diptera</taxon>
        <taxon>Brachycera</taxon>
        <taxon>Muscomorpha</taxon>
        <taxon>Ephydroidea</taxon>
        <taxon>Drosophilidae</taxon>
        <taxon>Drosophila</taxon>
    </lineage>
</organism>
<feature type="domain" description="Runt" evidence="6">
    <location>
        <begin position="116"/>
        <end position="244"/>
    </location>
</feature>
<keyword evidence="3" id="KW-0804">Transcription</keyword>
<dbReference type="Proteomes" id="UP000008792">
    <property type="component" value="Unassembled WGS sequence"/>
</dbReference>
<evidence type="ECO:0000256" key="5">
    <source>
        <dbReference type="SAM" id="MobiDB-lite"/>
    </source>
</evidence>
<dbReference type="GO" id="GO:0005634">
    <property type="term" value="C:nucleus"/>
    <property type="evidence" value="ECO:0007669"/>
    <property type="project" value="UniProtKB-SubCell"/>
</dbReference>
<dbReference type="SUPFAM" id="SSF49417">
    <property type="entry name" value="p53-like transcription factors"/>
    <property type="match status" value="1"/>
</dbReference>
<dbReference type="GO" id="GO:0048592">
    <property type="term" value="P:eye morphogenesis"/>
    <property type="evidence" value="ECO:0007669"/>
    <property type="project" value="UniProtKB-ARBA"/>
</dbReference>
<feature type="region of interest" description="Disordered" evidence="5">
    <location>
        <begin position="583"/>
        <end position="649"/>
    </location>
</feature>
<dbReference type="Pfam" id="PF00853">
    <property type="entry name" value="Runt"/>
    <property type="match status" value="1"/>
</dbReference>
<dbReference type="InterPro" id="IPR000040">
    <property type="entry name" value="AML1_Runt"/>
</dbReference>
<evidence type="ECO:0000259" key="6">
    <source>
        <dbReference type="PROSITE" id="PS51062"/>
    </source>
</evidence>
<comment type="subcellular location">
    <subcellularLocation>
        <location evidence="1">Nucleus</location>
    </subcellularLocation>
</comment>
<dbReference type="AlphaFoldDB" id="A0A0Q9WCZ9"/>
<dbReference type="PROSITE" id="PS51062">
    <property type="entry name" value="RUNT"/>
    <property type="match status" value="1"/>
</dbReference>
<dbReference type="Gene3D" id="2.60.40.720">
    <property type="match status" value="1"/>
</dbReference>
<dbReference type="FunFam" id="2.60.40.720:FF:000001">
    <property type="entry name" value="Runt-related transcription factor"/>
    <property type="match status" value="1"/>
</dbReference>
<keyword evidence="2" id="KW-0805">Transcription regulation</keyword>
<evidence type="ECO:0000256" key="2">
    <source>
        <dbReference type="ARBA" id="ARBA00023015"/>
    </source>
</evidence>
<evidence type="ECO:0000256" key="1">
    <source>
        <dbReference type="ARBA" id="ARBA00004123"/>
    </source>
</evidence>
<dbReference type="eggNOG" id="KOG3982">
    <property type="taxonomic scope" value="Eukaryota"/>
</dbReference>
<feature type="compositionally biased region" description="Low complexity" evidence="5">
    <location>
        <begin position="618"/>
        <end position="627"/>
    </location>
</feature>
<dbReference type="STRING" id="7244.A0A0Q9WCZ9"/>